<keyword evidence="2" id="KW-1185">Reference proteome</keyword>
<name>A0ACA9P7K8_9GLOM</name>
<dbReference type="Proteomes" id="UP000789525">
    <property type="component" value="Unassembled WGS sequence"/>
</dbReference>
<organism evidence="1 2">
    <name type="scientific">Acaulospora colombiana</name>
    <dbReference type="NCBI Taxonomy" id="27376"/>
    <lineage>
        <taxon>Eukaryota</taxon>
        <taxon>Fungi</taxon>
        <taxon>Fungi incertae sedis</taxon>
        <taxon>Mucoromycota</taxon>
        <taxon>Glomeromycotina</taxon>
        <taxon>Glomeromycetes</taxon>
        <taxon>Diversisporales</taxon>
        <taxon>Acaulosporaceae</taxon>
        <taxon>Acaulospora</taxon>
    </lineage>
</organism>
<evidence type="ECO:0000313" key="1">
    <source>
        <dbReference type="EMBL" id="CAG8688056.1"/>
    </source>
</evidence>
<accession>A0ACA9P7K8</accession>
<evidence type="ECO:0000313" key="2">
    <source>
        <dbReference type="Proteomes" id="UP000789525"/>
    </source>
</evidence>
<reference evidence="1" key="1">
    <citation type="submission" date="2021-06" db="EMBL/GenBank/DDBJ databases">
        <authorList>
            <person name="Kallberg Y."/>
            <person name="Tangrot J."/>
            <person name="Rosling A."/>
        </authorList>
    </citation>
    <scope>NUCLEOTIDE SEQUENCE</scope>
    <source>
        <strain evidence="1">CL356</strain>
    </source>
</reference>
<gene>
    <name evidence="1" type="ORF">ACOLOM_LOCUS9694</name>
</gene>
<dbReference type="EMBL" id="CAJVPT010028849">
    <property type="protein sequence ID" value="CAG8688056.1"/>
    <property type="molecule type" value="Genomic_DNA"/>
</dbReference>
<sequence>MPDPIQHRYQGSRTAAPSSSRQRDNQIQHRAQSLSYRQLLQQRLQKYGWSATFNVECTGPQHAQQWSGSFWIGGIKIGQSSWHSSKDAAKEEAAQHAMSWFNTQLGVLGHHERLQYRLTEYGWTSTLSVEWTGSPTARQWNATFWIGRIKIGQASSQDSESAAKEEAALRAIEWCQEYGYCGKQPSSYQELLQHRVQKYELTATFVRSYGEPMNGIRCRISYWIGRYKTGVSDWRDSEDTAREEAAQRSLVWLARNGYP</sequence>
<comment type="caution">
    <text evidence="1">The sequence shown here is derived from an EMBL/GenBank/DDBJ whole genome shotgun (WGS) entry which is preliminary data.</text>
</comment>
<proteinExistence type="predicted"/>
<protein>
    <submittedName>
        <fullName evidence="1">4249_t:CDS:1</fullName>
    </submittedName>
</protein>